<dbReference type="AlphaFoldDB" id="A0A921I0K4"/>
<dbReference type="InterPro" id="IPR036390">
    <property type="entry name" value="WH_DNA-bd_sf"/>
</dbReference>
<dbReference type="PIRSF" id="PIRSF037847">
    <property type="entry name" value="NiaR"/>
    <property type="match status" value="1"/>
</dbReference>
<dbReference type="PANTHER" id="PTHR40068">
    <property type="entry name" value="TRANSCRIPTION REPRESSOR NIAR-RELATED"/>
    <property type="match status" value="1"/>
</dbReference>
<dbReference type="InterPro" id="IPR004173">
    <property type="entry name" value="3H_domain"/>
</dbReference>
<dbReference type="OrthoDB" id="9792661at2"/>
<dbReference type="InterPro" id="IPR013196">
    <property type="entry name" value="HTH_11"/>
</dbReference>
<feature type="domain" description="Helix-turn-helix type 11" evidence="3">
    <location>
        <begin position="6"/>
        <end position="59"/>
    </location>
</feature>
<evidence type="ECO:0000256" key="1">
    <source>
        <dbReference type="PIRSR" id="PIRSR037847-1"/>
    </source>
</evidence>
<evidence type="ECO:0000259" key="3">
    <source>
        <dbReference type="Pfam" id="PF08279"/>
    </source>
</evidence>
<reference evidence="4" key="1">
    <citation type="journal article" date="2021" name="PeerJ">
        <title>Extensive microbial diversity within the chicken gut microbiome revealed by metagenomics and culture.</title>
        <authorList>
            <person name="Gilroy R."/>
            <person name="Ravi A."/>
            <person name="Getino M."/>
            <person name="Pursley I."/>
            <person name="Horton D.L."/>
            <person name="Alikhan N.F."/>
            <person name="Baker D."/>
            <person name="Gharbi K."/>
            <person name="Hall N."/>
            <person name="Watson M."/>
            <person name="Adriaenssens E.M."/>
            <person name="Foster-Nyarko E."/>
            <person name="Jarju S."/>
            <person name="Secka A."/>
            <person name="Antonio M."/>
            <person name="Oren A."/>
            <person name="Chaudhuri R.R."/>
            <person name="La Ragione R."/>
            <person name="Hildebrand F."/>
            <person name="Pallen M.J."/>
        </authorList>
    </citation>
    <scope>NUCLEOTIDE SEQUENCE</scope>
    <source>
        <strain evidence="4">ChiSjej5B23-16112</strain>
    </source>
</reference>
<dbReference type="Proteomes" id="UP000769156">
    <property type="component" value="Unassembled WGS sequence"/>
</dbReference>
<dbReference type="SUPFAM" id="SSF75500">
    <property type="entry name" value="Putative transcriptional regulator TM1602, C-terminal domain"/>
    <property type="match status" value="1"/>
</dbReference>
<evidence type="ECO:0000313" key="4">
    <source>
        <dbReference type="EMBL" id="HJF94246.1"/>
    </source>
</evidence>
<dbReference type="Gene3D" id="3.30.1340.20">
    <property type="entry name" value="3H domain"/>
    <property type="match status" value="1"/>
</dbReference>
<dbReference type="InterPro" id="IPR036388">
    <property type="entry name" value="WH-like_DNA-bd_sf"/>
</dbReference>
<dbReference type="RefSeq" id="WP_076778230.1">
    <property type="nucleotide sequence ID" value="NZ_CALKQL010000020.1"/>
</dbReference>
<dbReference type="Pfam" id="PF02829">
    <property type="entry name" value="3H"/>
    <property type="match status" value="1"/>
</dbReference>
<organism evidence="4 5">
    <name type="scientific">Lachnoclostridium phocaeense</name>
    <dbReference type="NCBI Taxonomy" id="1871021"/>
    <lineage>
        <taxon>Bacteria</taxon>
        <taxon>Bacillati</taxon>
        <taxon>Bacillota</taxon>
        <taxon>Clostridia</taxon>
        <taxon>Lachnospirales</taxon>
        <taxon>Lachnospiraceae</taxon>
    </lineage>
</organism>
<name>A0A921I0K4_9FIRM</name>
<dbReference type="InterPro" id="IPR026043">
    <property type="entry name" value="NadR"/>
</dbReference>
<feature type="binding site" evidence="1">
    <location>
        <position position="74"/>
    </location>
    <ligand>
        <name>Ni(2+)</name>
        <dbReference type="ChEBI" id="CHEBI:49786"/>
    </ligand>
</feature>
<evidence type="ECO:0000259" key="2">
    <source>
        <dbReference type="Pfam" id="PF02829"/>
    </source>
</evidence>
<accession>A0A921I0K4</accession>
<gene>
    <name evidence="4" type="ORF">K8V82_05575</name>
</gene>
<reference evidence="4" key="2">
    <citation type="submission" date="2021-09" db="EMBL/GenBank/DDBJ databases">
        <authorList>
            <person name="Gilroy R."/>
        </authorList>
    </citation>
    <scope>NUCLEOTIDE SEQUENCE</scope>
    <source>
        <strain evidence="4">ChiSjej5B23-16112</strain>
    </source>
</reference>
<dbReference type="PANTHER" id="PTHR40068:SF1">
    <property type="entry name" value="TRANSCRIPTION REPRESSOR NIAR-RELATED"/>
    <property type="match status" value="1"/>
</dbReference>
<proteinExistence type="predicted"/>
<keyword evidence="1" id="KW-0479">Metal-binding</keyword>
<sequence>MTGSERRADIVRQIKEARRPVPAKSLAELYHVSRQVIVQDVALIRASGYDIISTNRGYILTGPESVSRVFKVNHTDEQLGEELCAIVDLGGNVENVMVNHRVYGHMEAELHINSRRRVTEFLNDIERGKSSPLKNITSNYHYHKVTADSEKTLDMIEEELRKRGFLVEQKEDTGENNDET</sequence>
<dbReference type="Gene3D" id="1.10.10.10">
    <property type="entry name" value="Winged helix-like DNA-binding domain superfamily/Winged helix DNA-binding domain"/>
    <property type="match status" value="1"/>
</dbReference>
<feature type="domain" description="3H" evidence="2">
    <location>
        <begin position="71"/>
        <end position="166"/>
    </location>
</feature>
<dbReference type="Pfam" id="PF08279">
    <property type="entry name" value="HTH_11"/>
    <property type="match status" value="1"/>
</dbReference>
<dbReference type="EMBL" id="DYVY01000090">
    <property type="protein sequence ID" value="HJF94246.1"/>
    <property type="molecule type" value="Genomic_DNA"/>
</dbReference>
<dbReference type="InterPro" id="IPR035922">
    <property type="entry name" value="3H_dom_sf"/>
</dbReference>
<feature type="binding site" evidence="1">
    <location>
        <position position="82"/>
    </location>
    <ligand>
        <name>Ni(2+)</name>
        <dbReference type="ChEBI" id="CHEBI:49786"/>
    </ligand>
</feature>
<evidence type="ECO:0000313" key="5">
    <source>
        <dbReference type="Proteomes" id="UP000769156"/>
    </source>
</evidence>
<dbReference type="GO" id="GO:0046872">
    <property type="term" value="F:metal ion binding"/>
    <property type="evidence" value="ECO:0007669"/>
    <property type="project" value="UniProtKB-KW"/>
</dbReference>
<protein>
    <submittedName>
        <fullName evidence="4">Transcription repressor NadR</fullName>
    </submittedName>
</protein>
<keyword evidence="1" id="KW-0533">Nickel</keyword>
<dbReference type="SUPFAM" id="SSF46785">
    <property type="entry name" value="Winged helix' DNA-binding domain"/>
    <property type="match status" value="1"/>
</dbReference>
<feature type="binding site" evidence="1">
    <location>
        <position position="141"/>
    </location>
    <ligand>
        <name>Ni(2+)</name>
        <dbReference type="ChEBI" id="CHEBI:49786"/>
    </ligand>
</feature>
<feature type="binding site" evidence="1">
    <location>
        <position position="143"/>
    </location>
    <ligand>
        <name>Ni(2+)</name>
        <dbReference type="ChEBI" id="CHEBI:49786"/>
    </ligand>
</feature>
<comment type="caution">
    <text evidence="4">The sequence shown here is derived from an EMBL/GenBank/DDBJ whole genome shotgun (WGS) entry which is preliminary data.</text>
</comment>